<name>A0A1I7SSS2_BURXY</name>
<reference evidence="6" key="1">
    <citation type="submission" date="2016-11" db="UniProtKB">
        <authorList>
            <consortium name="WormBaseParasite"/>
        </authorList>
    </citation>
    <scope>IDENTIFICATION</scope>
</reference>
<reference evidence="3" key="2">
    <citation type="submission" date="2020-08" db="EMBL/GenBank/DDBJ databases">
        <authorList>
            <person name="Kikuchi T."/>
        </authorList>
    </citation>
    <scope>NUCLEOTIDE SEQUENCE</scope>
    <source>
        <strain evidence="2">Ka4C1</strain>
    </source>
</reference>
<dbReference type="EMBL" id="CAJFDI010000003">
    <property type="protein sequence ID" value="CAD5221933.1"/>
    <property type="molecule type" value="Genomic_DNA"/>
</dbReference>
<sequence>MAGSGRSDRAGRADVNPAPPPRDSADITASGVVCQKAFEEKKKAKRLQQDDDMIATTMLINTDQTDLVLSHKLIMVGGNQSSNGRRKKMITHQPIIPPIFPGPTWGQSEANREDNSCPIPHPCSGRMPGTATTCSSIKPAELDALTGGRRLLP</sequence>
<evidence type="ECO:0000256" key="1">
    <source>
        <dbReference type="SAM" id="MobiDB-lite"/>
    </source>
</evidence>
<evidence type="ECO:0000313" key="3">
    <source>
        <dbReference type="EMBL" id="CAG9108900.1"/>
    </source>
</evidence>
<dbReference type="AlphaFoldDB" id="A0A1I7SSS2"/>
<dbReference type="EMBL" id="CAJFCV020000003">
    <property type="protein sequence ID" value="CAG9108900.1"/>
    <property type="molecule type" value="Genomic_DNA"/>
</dbReference>
<dbReference type="Proteomes" id="UP000095284">
    <property type="component" value="Unplaced"/>
</dbReference>
<gene>
    <name evidence="2" type="ORF">BXYJ_LOCUS6925</name>
</gene>
<proteinExistence type="predicted"/>
<dbReference type="Proteomes" id="UP000659654">
    <property type="component" value="Unassembled WGS sequence"/>
</dbReference>
<evidence type="ECO:0000313" key="6">
    <source>
        <dbReference type="WBParaSite" id="BXY_1609000.1"/>
    </source>
</evidence>
<accession>A0A1I7SSS2</accession>
<evidence type="ECO:0000313" key="5">
    <source>
        <dbReference type="Proteomes" id="UP000659654"/>
    </source>
</evidence>
<evidence type="ECO:0000313" key="4">
    <source>
        <dbReference type="Proteomes" id="UP000095284"/>
    </source>
</evidence>
<feature type="compositionally biased region" description="Basic and acidic residues" evidence="1">
    <location>
        <begin position="1"/>
        <end position="12"/>
    </location>
</feature>
<evidence type="ECO:0000313" key="2">
    <source>
        <dbReference type="EMBL" id="CAD5221933.1"/>
    </source>
</evidence>
<dbReference type="WBParaSite" id="BXY_1609000.1">
    <property type="protein sequence ID" value="BXY_1609000.1"/>
    <property type="gene ID" value="BXY_1609000"/>
</dbReference>
<organism evidence="4 6">
    <name type="scientific">Bursaphelenchus xylophilus</name>
    <name type="common">Pinewood nematode worm</name>
    <name type="synonym">Aphelenchoides xylophilus</name>
    <dbReference type="NCBI Taxonomy" id="6326"/>
    <lineage>
        <taxon>Eukaryota</taxon>
        <taxon>Metazoa</taxon>
        <taxon>Ecdysozoa</taxon>
        <taxon>Nematoda</taxon>
        <taxon>Chromadorea</taxon>
        <taxon>Rhabditida</taxon>
        <taxon>Tylenchina</taxon>
        <taxon>Tylenchomorpha</taxon>
        <taxon>Aphelenchoidea</taxon>
        <taxon>Aphelenchoididae</taxon>
        <taxon>Bursaphelenchus</taxon>
    </lineage>
</organism>
<dbReference type="Proteomes" id="UP000582659">
    <property type="component" value="Unassembled WGS sequence"/>
</dbReference>
<feature type="region of interest" description="Disordered" evidence="1">
    <location>
        <begin position="1"/>
        <end position="28"/>
    </location>
</feature>
<protein>
    <submittedName>
        <fullName evidence="2">(pine wood nematode) hypothetical protein</fullName>
    </submittedName>
</protein>
<keyword evidence="5" id="KW-1185">Reference proteome</keyword>